<proteinExistence type="predicted"/>
<protein>
    <submittedName>
        <fullName evidence="1">Uncharacterized protein</fullName>
    </submittedName>
</protein>
<dbReference type="AlphaFoldDB" id="A0A4R7HXR5"/>
<name>A0A4R7HXR5_9ACTN</name>
<evidence type="ECO:0000313" key="1">
    <source>
        <dbReference type="EMBL" id="TDT15997.1"/>
    </source>
</evidence>
<gene>
    <name evidence="1" type="ORF">BDK89_1579</name>
</gene>
<reference evidence="1 2" key="1">
    <citation type="submission" date="2019-03" db="EMBL/GenBank/DDBJ databases">
        <title>Sequencing the genomes of 1000 actinobacteria strains.</title>
        <authorList>
            <person name="Klenk H.-P."/>
        </authorList>
    </citation>
    <scope>NUCLEOTIDE SEQUENCE [LARGE SCALE GENOMIC DNA]</scope>
    <source>
        <strain evidence="1 2">DSM 18936</strain>
    </source>
</reference>
<organism evidence="1 2">
    <name type="scientific">Ilumatobacter fluminis</name>
    <dbReference type="NCBI Taxonomy" id="467091"/>
    <lineage>
        <taxon>Bacteria</taxon>
        <taxon>Bacillati</taxon>
        <taxon>Actinomycetota</taxon>
        <taxon>Acidimicrobiia</taxon>
        <taxon>Acidimicrobiales</taxon>
        <taxon>Ilumatobacteraceae</taxon>
        <taxon>Ilumatobacter</taxon>
    </lineage>
</organism>
<accession>A0A4R7HXR5</accession>
<sequence length="44" mass="4799">MFGRPSGLTSRYRDIVELEITDDAAALLSKRGGTMAIDFIRPTG</sequence>
<keyword evidence="2" id="KW-1185">Reference proteome</keyword>
<evidence type="ECO:0000313" key="2">
    <source>
        <dbReference type="Proteomes" id="UP000294558"/>
    </source>
</evidence>
<dbReference type="Proteomes" id="UP000294558">
    <property type="component" value="Unassembled WGS sequence"/>
</dbReference>
<dbReference type="EMBL" id="SOAU01000001">
    <property type="protein sequence ID" value="TDT15997.1"/>
    <property type="molecule type" value="Genomic_DNA"/>
</dbReference>
<comment type="caution">
    <text evidence="1">The sequence shown here is derived from an EMBL/GenBank/DDBJ whole genome shotgun (WGS) entry which is preliminary data.</text>
</comment>